<evidence type="ECO:0000313" key="2">
    <source>
        <dbReference type="Proteomes" id="UP000182229"/>
    </source>
</evidence>
<dbReference type="Proteomes" id="UP000182229">
    <property type="component" value="Unassembled WGS sequence"/>
</dbReference>
<dbReference type="EMBL" id="MPIN01000039">
    <property type="protein sequence ID" value="OJH33415.1"/>
    <property type="molecule type" value="Genomic_DNA"/>
</dbReference>
<comment type="caution">
    <text evidence="1">The sequence shown here is derived from an EMBL/GenBank/DDBJ whole genome shotgun (WGS) entry which is preliminary data.</text>
</comment>
<dbReference type="OrthoDB" id="5495294at2"/>
<keyword evidence="2" id="KW-1185">Reference proteome</keyword>
<accession>A0A1L9ATR5</accession>
<organism evidence="1 2">
    <name type="scientific">Cystobacter ferrugineus</name>
    <dbReference type="NCBI Taxonomy" id="83449"/>
    <lineage>
        <taxon>Bacteria</taxon>
        <taxon>Pseudomonadati</taxon>
        <taxon>Myxococcota</taxon>
        <taxon>Myxococcia</taxon>
        <taxon>Myxococcales</taxon>
        <taxon>Cystobacterineae</taxon>
        <taxon>Archangiaceae</taxon>
        <taxon>Cystobacter</taxon>
    </lineage>
</organism>
<sequence length="409" mass="42671">MGGWRYLTRLEASGLALLPSSGGGEAKRYAQLTPMLVVDGGEAFGLNLGAPVRLRLGGGGSSAGLVRREDWDSLSDWGQVVHALKIGSDTSPVGLWVGALEGYSLLSGHLVRRYTNRANPDYHPAGASLTGALGPFYVEAFASDVLGARLAGAQAEVDLQHLFAGPPRQKGRYTLGLSAVHDWGQAGGVAPPVMLAHLDGTAVVVVRPGFELHVLGGWGGRPGGGGAWGAVAGVGADALSPTLDMKLRLEVRRQHGGFRQGYFGPDYELGRLSAVGTSGLPQAQAPFPDGFSTYAEAVVAWDGVRLGGLLQRHLSLSLGAEVFGWGRVDVDGRLATQFANRNLEVALSGLALGLGQPGARHLYSGQVRWRFGHKLYALAEGGTLLYPNADGALRPGAYASLGLGVDNAR</sequence>
<protein>
    <submittedName>
        <fullName evidence="1">Uncharacterized protein</fullName>
    </submittedName>
</protein>
<reference evidence="2" key="1">
    <citation type="submission" date="2016-11" db="EMBL/GenBank/DDBJ databases">
        <authorList>
            <person name="Shukria A."/>
            <person name="Stevens D.C."/>
        </authorList>
    </citation>
    <scope>NUCLEOTIDE SEQUENCE [LARGE SCALE GENOMIC DNA]</scope>
    <source>
        <strain evidence="2">Cbfe23</strain>
    </source>
</reference>
<name>A0A1L9ATR5_9BACT</name>
<dbReference type="STRING" id="83449.BON30_48835"/>
<proteinExistence type="predicted"/>
<dbReference type="AlphaFoldDB" id="A0A1L9ATR5"/>
<reference evidence="1 2" key="2">
    <citation type="submission" date="2016-12" db="EMBL/GenBank/DDBJ databases">
        <title>Draft Genome Sequence of Cystobacter ferrugineus Strain Cbfe23.</title>
        <authorList>
            <person name="Akbar S."/>
            <person name="Dowd S.E."/>
            <person name="Stevens D.C."/>
        </authorList>
    </citation>
    <scope>NUCLEOTIDE SEQUENCE [LARGE SCALE GENOMIC DNA]</scope>
    <source>
        <strain evidence="1 2">Cbfe23</strain>
    </source>
</reference>
<evidence type="ECO:0000313" key="1">
    <source>
        <dbReference type="EMBL" id="OJH33415.1"/>
    </source>
</evidence>
<gene>
    <name evidence="1" type="ORF">BON30_48835</name>
</gene>